<dbReference type="InterPro" id="IPR032675">
    <property type="entry name" value="LRR_dom_sf"/>
</dbReference>
<dbReference type="PANTHER" id="PTHR38926">
    <property type="entry name" value="F-BOX DOMAIN CONTAINING PROTEIN, EXPRESSED"/>
    <property type="match status" value="1"/>
</dbReference>
<name>A0AAD7NM22_9AGAR</name>
<accession>A0AAD7NM22</accession>
<protein>
    <recommendedName>
        <fullName evidence="3">F-box domain-containing protein</fullName>
    </recommendedName>
</protein>
<dbReference type="Gene3D" id="3.80.10.10">
    <property type="entry name" value="Ribonuclease Inhibitor"/>
    <property type="match status" value="1"/>
</dbReference>
<gene>
    <name evidence="1" type="ORF">B0H16DRAFT_371662</name>
</gene>
<dbReference type="Proteomes" id="UP001215598">
    <property type="component" value="Unassembled WGS sequence"/>
</dbReference>
<comment type="caution">
    <text evidence="1">The sequence shown here is derived from an EMBL/GenBank/DDBJ whole genome shotgun (WGS) entry which is preliminary data.</text>
</comment>
<keyword evidence="2" id="KW-1185">Reference proteome</keyword>
<dbReference type="PANTHER" id="PTHR38926:SF5">
    <property type="entry name" value="F-BOX AND LEUCINE-RICH REPEAT PROTEIN 6"/>
    <property type="match status" value="1"/>
</dbReference>
<evidence type="ECO:0000313" key="1">
    <source>
        <dbReference type="EMBL" id="KAJ7766728.1"/>
    </source>
</evidence>
<dbReference type="Gene3D" id="1.20.1280.50">
    <property type="match status" value="1"/>
</dbReference>
<dbReference type="EMBL" id="JARKIB010000023">
    <property type="protein sequence ID" value="KAJ7766728.1"/>
    <property type="molecule type" value="Genomic_DNA"/>
</dbReference>
<evidence type="ECO:0008006" key="3">
    <source>
        <dbReference type="Google" id="ProtNLM"/>
    </source>
</evidence>
<organism evidence="1 2">
    <name type="scientific">Mycena metata</name>
    <dbReference type="NCBI Taxonomy" id="1033252"/>
    <lineage>
        <taxon>Eukaryota</taxon>
        <taxon>Fungi</taxon>
        <taxon>Dikarya</taxon>
        <taxon>Basidiomycota</taxon>
        <taxon>Agaricomycotina</taxon>
        <taxon>Agaricomycetes</taxon>
        <taxon>Agaricomycetidae</taxon>
        <taxon>Agaricales</taxon>
        <taxon>Marasmiineae</taxon>
        <taxon>Mycenaceae</taxon>
        <taxon>Mycena</taxon>
    </lineage>
</organism>
<dbReference type="AlphaFoldDB" id="A0AAD7NM22"/>
<reference evidence="1" key="1">
    <citation type="submission" date="2023-03" db="EMBL/GenBank/DDBJ databases">
        <title>Massive genome expansion in bonnet fungi (Mycena s.s.) driven by repeated elements and novel gene families across ecological guilds.</title>
        <authorList>
            <consortium name="Lawrence Berkeley National Laboratory"/>
            <person name="Harder C.B."/>
            <person name="Miyauchi S."/>
            <person name="Viragh M."/>
            <person name="Kuo A."/>
            <person name="Thoen E."/>
            <person name="Andreopoulos B."/>
            <person name="Lu D."/>
            <person name="Skrede I."/>
            <person name="Drula E."/>
            <person name="Henrissat B."/>
            <person name="Morin E."/>
            <person name="Kohler A."/>
            <person name="Barry K."/>
            <person name="LaButti K."/>
            <person name="Morin E."/>
            <person name="Salamov A."/>
            <person name="Lipzen A."/>
            <person name="Mereny Z."/>
            <person name="Hegedus B."/>
            <person name="Baldrian P."/>
            <person name="Stursova M."/>
            <person name="Weitz H."/>
            <person name="Taylor A."/>
            <person name="Grigoriev I.V."/>
            <person name="Nagy L.G."/>
            <person name="Martin F."/>
            <person name="Kauserud H."/>
        </authorList>
    </citation>
    <scope>NUCLEOTIDE SEQUENCE</scope>
    <source>
        <strain evidence="1">CBHHK182m</strain>
    </source>
</reference>
<sequence>MSSFSLGRLPCREFEDKTQTILLLDKDDPRFTPSLLLPPEILGEIFTHCLEQEMLSPDPKNAPLLLYNVCRRWREVALSTPSLWGSLAIHFPSHQSRRNTYQNWLSRARNAPLTIFFEEAWEDVVHSPDSTVTIPTLLESSPQWRSLKLALGPGLHLIGLLFGDSKEFSPTVPFLEELTLSVGSLPHHVSLSFRDIPKLRHFTLDSYRPEMQVPWRQLTMFRCAKIIVQDTLEILRNSCNLVDCSLRVYHRFQFPGVPADSRVDHPRLESLAVDFKDRRTAVLLDRLNAPALKSLTIRSVVAALTERFLSFISHSSIQLHTLTIISPLRSDAHIVECLKATPSLVHLKVSVARAQTLFAQLIGQPDFLPKLESLHIILDAEIRHVSPLTTSASTSLVVGLLHWRWTSQALLVAQLRSFRLVYPPSGMHLVNTLQLDPEVHRLQTEGMVVSVESWDGTNDSDILFTASSLSRRARRQ</sequence>
<dbReference type="SUPFAM" id="SSF52047">
    <property type="entry name" value="RNI-like"/>
    <property type="match status" value="1"/>
</dbReference>
<proteinExistence type="predicted"/>
<evidence type="ECO:0000313" key="2">
    <source>
        <dbReference type="Proteomes" id="UP001215598"/>
    </source>
</evidence>